<keyword evidence="6" id="KW-0406">Ion transport</keyword>
<dbReference type="PANTHER" id="PTHR23501">
    <property type="entry name" value="MAJOR FACILITATOR SUPERFAMILY"/>
    <property type="match status" value="1"/>
</dbReference>
<accession>A0A5E8BT32</accession>
<dbReference type="PANTHER" id="PTHR23501:SF92">
    <property type="entry name" value="GLUTATHIONE EXCHANGER 1-RELATED"/>
    <property type="match status" value="1"/>
</dbReference>
<feature type="transmembrane region" description="Helical" evidence="9">
    <location>
        <begin position="297"/>
        <end position="315"/>
    </location>
</feature>
<evidence type="ECO:0000256" key="3">
    <source>
        <dbReference type="ARBA" id="ARBA00022448"/>
    </source>
</evidence>
<dbReference type="GO" id="GO:0015343">
    <property type="term" value="F:siderophore-iron transmembrane transporter activity"/>
    <property type="evidence" value="ECO:0007669"/>
    <property type="project" value="TreeGrafter"/>
</dbReference>
<evidence type="ECO:0000256" key="6">
    <source>
        <dbReference type="ARBA" id="ARBA00023065"/>
    </source>
</evidence>
<dbReference type="RefSeq" id="XP_031854327.1">
    <property type="nucleotide sequence ID" value="XM_031998436.1"/>
</dbReference>
<comment type="subcellular location">
    <subcellularLocation>
        <location evidence="1">Endomembrane system</location>
        <topology evidence="1">Multi-pass membrane protein</topology>
    </subcellularLocation>
</comment>
<gene>
    <name evidence="10" type="ORF">SAPINGB_P003720</name>
</gene>
<feature type="compositionally biased region" description="Basic and acidic residues" evidence="8">
    <location>
        <begin position="18"/>
        <end position="28"/>
    </location>
</feature>
<feature type="region of interest" description="Disordered" evidence="8">
    <location>
        <begin position="580"/>
        <end position="599"/>
    </location>
</feature>
<feature type="transmembrane region" description="Helical" evidence="9">
    <location>
        <begin position="205"/>
        <end position="228"/>
    </location>
</feature>
<evidence type="ECO:0008006" key="12">
    <source>
        <dbReference type="Google" id="ProtNLM"/>
    </source>
</evidence>
<evidence type="ECO:0000313" key="10">
    <source>
        <dbReference type="EMBL" id="VVT53729.1"/>
    </source>
</evidence>
<dbReference type="Pfam" id="PF06609">
    <property type="entry name" value="TRI12"/>
    <property type="match status" value="1"/>
</dbReference>
<evidence type="ECO:0000256" key="1">
    <source>
        <dbReference type="ARBA" id="ARBA00004127"/>
    </source>
</evidence>
<evidence type="ECO:0000256" key="5">
    <source>
        <dbReference type="ARBA" id="ARBA00022989"/>
    </source>
</evidence>
<dbReference type="GO" id="GO:0005774">
    <property type="term" value="C:vacuolar membrane"/>
    <property type="evidence" value="ECO:0007669"/>
    <property type="project" value="TreeGrafter"/>
</dbReference>
<feature type="transmembrane region" description="Helical" evidence="9">
    <location>
        <begin position="335"/>
        <end position="352"/>
    </location>
</feature>
<dbReference type="SUPFAM" id="SSF103473">
    <property type="entry name" value="MFS general substrate transporter"/>
    <property type="match status" value="1"/>
</dbReference>
<dbReference type="InterPro" id="IPR036259">
    <property type="entry name" value="MFS_trans_sf"/>
</dbReference>
<feature type="compositionally biased region" description="Polar residues" evidence="8">
    <location>
        <begin position="1"/>
        <end position="14"/>
    </location>
</feature>
<feature type="transmembrane region" description="Helical" evidence="9">
    <location>
        <begin position="51"/>
        <end position="69"/>
    </location>
</feature>
<feature type="region of interest" description="Disordered" evidence="8">
    <location>
        <begin position="1"/>
        <end position="31"/>
    </location>
</feature>
<feature type="transmembrane region" description="Helical" evidence="9">
    <location>
        <begin position="402"/>
        <end position="421"/>
    </location>
</feature>
<evidence type="ECO:0000256" key="9">
    <source>
        <dbReference type="SAM" id="Phobius"/>
    </source>
</evidence>
<dbReference type="OrthoDB" id="2241241at2759"/>
<feature type="transmembrane region" description="Helical" evidence="9">
    <location>
        <begin position="173"/>
        <end position="193"/>
    </location>
</feature>
<feature type="transmembrane region" description="Helical" evidence="9">
    <location>
        <begin position="121"/>
        <end position="139"/>
    </location>
</feature>
<keyword evidence="11" id="KW-1185">Reference proteome</keyword>
<keyword evidence="4 9" id="KW-0812">Transmembrane</keyword>
<keyword evidence="7 9" id="KW-0472">Membrane</keyword>
<keyword evidence="3" id="KW-0813">Transport</keyword>
<feature type="transmembrane region" description="Helical" evidence="9">
    <location>
        <begin position="89"/>
        <end position="109"/>
    </location>
</feature>
<dbReference type="AlphaFoldDB" id="A0A5E8BT32"/>
<sequence>MEQKTSIENSSQGGNPEEIVRDTGHPDGFHNGTKTVGIKKIEAMSKQYGRYGKILFFFSMFLIAYTYGLDQTIRYVFLAQAQSSYGHHSLLSTVNVAASIIAVAAQPFYARLSDVFGRTEILFISVIFYVIGTIIESQADNVQTFAGGAIIYQFGITGIMLLLQLLAADFSFLNWRLLSSFVPAIPFIINTWVSGNVSAAFGTRWSWGIACWAIILPVISIPLFFCLFHMRYLAKKNGDFDEINEDETEYRKRGFFGFVKYLFFKIDAIGLFLIIAVFALILVPLTLAGGVSTEWKHAKIIAPLIIGGLLIPVFVTWEMYSPEPVIPFFLIKDRGVWAAFCIAVLINFIWYMQGDYMYTVLVVSVNQSVKSATRITQLYSFTSVVTGTILGFVVAKVRYLKPFIVFGACIWIIAMGLMIHYRGGMEARSGIIGSLVLLGFGAGFFTYPTQNSIQSVTNHEYLSIVTSLYLASYYIGSALGNCVSGAIWTQTLAKEIEKELTKIGAYSLDLITLAYGSPFTFIVEYPWGSPERMAVVVAYKTVQRYLLITGTCLCVPLIAFTLCLRNHKLVSAQNRFDDQGTPELNVEDQEKYPEGKNISPNVEEFSPKKNILKRFWA</sequence>
<feature type="transmembrane region" description="Helical" evidence="9">
    <location>
        <begin position="145"/>
        <end position="166"/>
    </location>
</feature>
<comment type="similarity">
    <text evidence="2">Belongs to the major facilitator superfamily.</text>
</comment>
<dbReference type="GeneID" id="43582536"/>
<keyword evidence="5 9" id="KW-1133">Transmembrane helix</keyword>
<evidence type="ECO:0000313" key="11">
    <source>
        <dbReference type="Proteomes" id="UP000398389"/>
    </source>
</evidence>
<dbReference type="InterPro" id="IPR010573">
    <property type="entry name" value="MFS_Str1/Tri12-like"/>
</dbReference>
<name>A0A5E8BT32_9ASCO</name>
<protein>
    <recommendedName>
        <fullName evidence="12">Major facilitator superfamily (MFS) profile domain-containing protein</fullName>
    </recommendedName>
</protein>
<feature type="transmembrane region" description="Helical" evidence="9">
    <location>
        <begin position="545"/>
        <end position="564"/>
    </location>
</feature>
<dbReference type="FunFam" id="1.20.1250.20:FF:000197">
    <property type="entry name" value="Siderophore iron transporter 1"/>
    <property type="match status" value="1"/>
</dbReference>
<organism evidence="10 11">
    <name type="scientific">Magnusiomyces paraingens</name>
    <dbReference type="NCBI Taxonomy" id="2606893"/>
    <lineage>
        <taxon>Eukaryota</taxon>
        <taxon>Fungi</taxon>
        <taxon>Dikarya</taxon>
        <taxon>Ascomycota</taxon>
        <taxon>Saccharomycotina</taxon>
        <taxon>Dipodascomycetes</taxon>
        <taxon>Dipodascales</taxon>
        <taxon>Dipodascaceae</taxon>
        <taxon>Magnusiomyces</taxon>
    </lineage>
</organism>
<feature type="transmembrane region" description="Helical" evidence="9">
    <location>
        <begin position="378"/>
        <end position="395"/>
    </location>
</feature>
<evidence type="ECO:0000256" key="8">
    <source>
        <dbReference type="SAM" id="MobiDB-lite"/>
    </source>
</evidence>
<dbReference type="GO" id="GO:0005886">
    <property type="term" value="C:plasma membrane"/>
    <property type="evidence" value="ECO:0007669"/>
    <property type="project" value="TreeGrafter"/>
</dbReference>
<evidence type="ECO:0000256" key="2">
    <source>
        <dbReference type="ARBA" id="ARBA00008335"/>
    </source>
</evidence>
<proteinExistence type="inferred from homology"/>
<feature type="transmembrane region" description="Helical" evidence="9">
    <location>
        <begin position="261"/>
        <end position="285"/>
    </location>
</feature>
<dbReference type="GO" id="GO:0005768">
    <property type="term" value="C:endosome"/>
    <property type="evidence" value="ECO:0007669"/>
    <property type="project" value="TreeGrafter"/>
</dbReference>
<reference evidence="10 11" key="1">
    <citation type="submission" date="2019-09" db="EMBL/GenBank/DDBJ databases">
        <authorList>
            <person name="Brejova B."/>
        </authorList>
    </citation>
    <scope>NUCLEOTIDE SEQUENCE [LARGE SCALE GENOMIC DNA]</scope>
</reference>
<dbReference type="Gene3D" id="1.20.1250.20">
    <property type="entry name" value="MFS general substrate transporter like domains"/>
    <property type="match status" value="2"/>
</dbReference>
<evidence type="ECO:0000256" key="4">
    <source>
        <dbReference type="ARBA" id="ARBA00022692"/>
    </source>
</evidence>
<dbReference type="Proteomes" id="UP000398389">
    <property type="component" value="Unassembled WGS sequence"/>
</dbReference>
<dbReference type="EMBL" id="CABVLU010000003">
    <property type="protein sequence ID" value="VVT53729.1"/>
    <property type="molecule type" value="Genomic_DNA"/>
</dbReference>
<feature type="transmembrane region" description="Helical" evidence="9">
    <location>
        <begin position="427"/>
        <end position="447"/>
    </location>
</feature>
<evidence type="ECO:0000256" key="7">
    <source>
        <dbReference type="ARBA" id="ARBA00023136"/>
    </source>
</evidence>